<dbReference type="Proteomes" id="UP000292884">
    <property type="component" value="Unassembled WGS sequence"/>
</dbReference>
<dbReference type="RefSeq" id="WP_131554477.1">
    <property type="nucleotide sequence ID" value="NZ_SJSK01000004.1"/>
</dbReference>
<dbReference type="SUPFAM" id="SSF52833">
    <property type="entry name" value="Thioredoxin-like"/>
    <property type="match status" value="1"/>
</dbReference>
<dbReference type="InterPro" id="IPR036249">
    <property type="entry name" value="Thioredoxin-like_sf"/>
</dbReference>
<feature type="domain" description="Thioredoxin" evidence="2">
    <location>
        <begin position="480"/>
        <end position="624"/>
    </location>
</feature>
<dbReference type="Gene3D" id="3.40.30.10">
    <property type="entry name" value="Glutaredoxin"/>
    <property type="match status" value="1"/>
</dbReference>
<dbReference type="EMBL" id="SJSK01000004">
    <property type="protein sequence ID" value="TCC89491.1"/>
    <property type="molecule type" value="Genomic_DNA"/>
</dbReference>
<dbReference type="GO" id="GO:0016491">
    <property type="term" value="F:oxidoreductase activity"/>
    <property type="evidence" value="ECO:0007669"/>
    <property type="project" value="InterPro"/>
</dbReference>
<dbReference type="InterPro" id="IPR050553">
    <property type="entry name" value="Thioredoxin_ResA/DsbE_sf"/>
</dbReference>
<name>A0A4R0MRD4_9SPHI</name>
<comment type="caution">
    <text evidence="3">The sequence shown here is derived from an EMBL/GenBank/DDBJ whole genome shotgun (WGS) entry which is preliminary data.</text>
</comment>
<dbReference type="PANTHER" id="PTHR42852">
    <property type="entry name" value="THIOL:DISULFIDE INTERCHANGE PROTEIN DSBE"/>
    <property type="match status" value="1"/>
</dbReference>
<dbReference type="PANTHER" id="PTHR42852:SF13">
    <property type="entry name" value="PROTEIN DIPZ"/>
    <property type="match status" value="1"/>
</dbReference>
<keyword evidence="4" id="KW-1185">Reference proteome</keyword>
<dbReference type="PROSITE" id="PS51352">
    <property type="entry name" value="THIOREDOXIN_2"/>
    <property type="match status" value="1"/>
</dbReference>
<evidence type="ECO:0000259" key="2">
    <source>
        <dbReference type="PROSITE" id="PS51352"/>
    </source>
</evidence>
<feature type="chain" id="PRO_5020909957" evidence="1">
    <location>
        <begin position="21"/>
        <end position="625"/>
    </location>
</feature>
<feature type="signal peptide" evidence="1">
    <location>
        <begin position="1"/>
        <end position="20"/>
    </location>
</feature>
<gene>
    <name evidence="3" type="ORF">EZ428_17520</name>
</gene>
<dbReference type="Pfam" id="PF08534">
    <property type="entry name" value="Redoxin"/>
    <property type="match status" value="1"/>
</dbReference>
<evidence type="ECO:0000313" key="3">
    <source>
        <dbReference type="EMBL" id="TCC89491.1"/>
    </source>
</evidence>
<sequence length="625" mass="71815">MSLRYAFFICLLFIGLTSSAQKELVQIKPAKPEIGEKVVISFLSKNLTLKPVLTFSYSNFFEMANTMSLTQNGDHWEISFVVPRYAKYASFYIKQGDSTYRPDAKNHYELIFYKQGKPVFDTYLYKSYSLSAQIGKSDSLKIKVNQLIEKEINLYPNNYAAKLKLLANKMADDKQNAQQYLKEALILIDKKLKENPTDMGNINQVTMGYLIMGENKRIDTLKTMLLKKYPKSEVAYEYLYEDAYKTKNEAERIKKLEQLLAYTTDGESSTLSGIHQNLFEYYAKAKNEKKALQHARVVAAVQNPWLPKEIKEIASTLAENNLALDTALMYAKKSLEMIDDYPFGVIRYFPEYGYIPGYVANKPSLIQEQKGEILSIIGNIYVRQKKYALAEEKLNQSIALSKNIAVYHNFAYLYEQTNRPKLAFDAYRKILLQMPVDSSMLASFKRNYIAYNGKADGFEQQLALMQQDWEKLILPKLQAGKVNITAPIFINVYDMKGQMVDPAVLKDKVVVLDFWATWCVPCIEGFPYMQKVYNQYANNKDIVFMIMNSGSKNSLQDAITWVNNNKFTFPIYYNDRKLAEAFNVNTIPSTFIIDRAGKIQYKTVGFEGPIMEAKLALEIKDLLAQ</sequence>
<dbReference type="CDD" id="cd02966">
    <property type="entry name" value="TlpA_like_family"/>
    <property type="match status" value="1"/>
</dbReference>
<reference evidence="3 4" key="1">
    <citation type="submission" date="2019-02" db="EMBL/GenBank/DDBJ databases">
        <title>Pedobacter sp. RP-1-13 sp. nov., isolated from Arctic soil.</title>
        <authorList>
            <person name="Dahal R.H."/>
        </authorList>
    </citation>
    <scope>NUCLEOTIDE SEQUENCE [LARGE SCALE GENOMIC DNA]</scope>
    <source>
        <strain evidence="3 4">RP-1-13</strain>
    </source>
</reference>
<dbReference type="AlphaFoldDB" id="A0A4R0MRD4"/>
<dbReference type="InterPro" id="IPR013740">
    <property type="entry name" value="Redoxin"/>
</dbReference>
<dbReference type="Gene3D" id="1.25.40.10">
    <property type="entry name" value="Tetratricopeptide repeat domain"/>
    <property type="match status" value="1"/>
</dbReference>
<keyword evidence="1" id="KW-0732">Signal</keyword>
<dbReference type="OrthoDB" id="634996at2"/>
<proteinExistence type="predicted"/>
<accession>A0A4R0MRD4</accession>
<dbReference type="InterPro" id="IPR011990">
    <property type="entry name" value="TPR-like_helical_dom_sf"/>
</dbReference>
<protein>
    <submittedName>
        <fullName evidence="3">Redoxin domain-containing protein</fullName>
    </submittedName>
</protein>
<evidence type="ECO:0000313" key="4">
    <source>
        <dbReference type="Proteomes" id="UP000292884"/>
    </source>
</evidence>
<dbReference type="GO" id="GO:0006950">
    <property type="term" value="P:response to stress"/>
    <property type="evidence" value="ECO:0007669"/>
    <property type="project" value="UniProtKB-ARBA"/>
</dbReference>
<dbReference type="InterPro" id="IPR013766">
    <property type="entry name" value="Thioredoxin_domain"/>
</dbReference>
<evidence type="ECO:0000256" key="1">
    <source>
        <dbReference type="SAM" id="SignalP"/>
    </source>
</evidence>
<organism evidence="3 4">
    <name type="scientific">Pedobacter frigiditerrae</name>
    <dbReference type="NCBI Taxonomy" id="2530452"/>
    <lineage>
        <taxon>Bacteria</taxon>
        <taxon>Pseudomonadati</taxon>
        <taxon>Bacteroidota</taxon>
        <taxon>Sphingobacteriia</taxon>
        <taxon>Sphingobacteriales</taxon>
        <taxon>Sphingobacteriaceae</taxon>
        <taxon>Pedobacter</taxon>
    </lineage>
</organism>
<dbReference type="SUPFAM" id="SSF48452">
    <property type="entry name" value="TPR-like"/>
    <property type="match status" value="1"/>
</dbReference>